<evidence type="ECO:0000259" key="1">
    <source>
        <dbReference type="PROSITE" id="PS51186"/>
    </source>
</evidence>
<dbReference type="AlphaFoldDB" id="A0A2L0EZP1"/>
<evidence type="ECO:0000313" key="2">
    <source>
        <dbReference type="EMBL" id="AUX44774.1"/>
    </source>
</evidence>
<dbReference type="InterPro" id="IPR016181">
    <property type="entry name" value="Acyl_CoA_acyltransferase"/>
</dbReference>
<dbReference type="PROSITE" id="PS51186">
    <property type="entry name" value="GNAT"/>
    <property type="match status" value="1"/>
</dbReference>
<name>A0A2L0EZP1_SORCE</name>
<dbReference type="OrthoDB" id="2350893at2"/>
<dbReference type="Proteomes" id="UP000238348">
    <property type="component" value="Chromosome"/>
</dbReference>
<feature type="domain" description="N-acetyltransferase" evidence="1">
    <location>
        <begin position="131"/>
        <end position="266"/>
    </location>
</feature>
<dbReference type="EC" id="2.3.1.-" evidence="2"/>
<dbReference type="SUPFAM" id="SSF55729">
    <property type="entry name" value="Acyl-CoA N-acyltransferases (Nat)"/>
    <property type="match status" value="1"/>
</dbReference>
<dbReference type="EMBL" id="CP012673">
    <property type="protein sequence ID" value="AUX44774.1"/>
    <property type="molecule type" value="Genomic_DNA"/>
</dbReference>
<dbReference type="InterPro" id="IPR000182">
    <property type="entry name" value="GNAT_dom"/>
</dbReference>
<dbReference type="Gene3D" id="3.40.630.30">
    <property type="match status" value="1"/>
</dbReference>
<proteinExistence type="predicted"/>
<evidence type="ECO:0000313" key="3">
    <source>
        <dbReference type="Proteomes" id="UP000238348"/>
    </source>
</evidence>
<dbReference type="RefSeq" id="WP_104983246.1">
    <property type="nucleotide sequence ID" value="NZ_CP012673.1"/>
</dbReference>
<accession>A0A2L0EZP1</accession>
<gene>
    <name evidence="2" type="ORF">SOCE26_062420</name>
</gene>
<keyword evidence="2" id="KW-0012">Acyltransferase</keyword>
<dbReference type="Pfam" id="PF00583">
    <property type="entry name" value="Acetyltransf_1"/>
    <property type="match status" value="1"/>
</dbReference>
<keyword evidence="2" id="KW-0808">Transferase</keyword>
<dbReference type="GO" id="GO:0016747">
    <property type="term" value="F:acyltransferase activity, transferring groups other than amino-acyl groups"/>
    <property type="evidence" value="ECO:0007669"/>
    <property type="project" value="InterPro"/>
</dbReference>
<reference evidence="2 3" key="1">
    <citation type="submission" date="2015-09" db="EMBL/GenBank/DDBJ databases">
        <title>Sorangium comparison.</title>
        <authorList>
            <person name="Zaburannyi N."/>
            <person name="Bunk B."/>
            <person name="Overmann J."/>
            <person name="Mueller R."/>
        </authorList>
    </citation>
    <scope>NUCLEOTIDE SEQUENCE [LARGE SCALE GENOMIC DNA]</scope>
    <source>
        <strain evidence="2 3">So ce26</strain>
    </source>
</reference>
<organism evidence="2 3">
    <name type="scientific">Sorangium cellulosum</name>
    <name type="common">Polyangium cellulosum</name>
    <dbReference type="NCBI Taxonomy" id="56"/>
    <lineage>
        <taxon>Bacteria</taxon>
        <taxon>Pseudomonadati</taxon>
        <taxon>Myxococcota</taxon>
        <taxon>Polyangia</taxon>
        <taxon>Polyangiales</taxon>
        <taxon>Polyangiaceae</taxon>
        <taxon>Sorangium</taxon>
    </lineage>
</organism>
<dbReference type="CDD" id="cd04301">
    <property type="entry name" value="NAT_SF"/>
    <property type="match status" value="1"/>
</dbReference>
<sequence>MPKLSYAEIARVEERRLARATAAVVACAEPVAGGCMTFDGEGSWANFAVGLGLDGPVSGAEIDRVVGFYTTRGAEPRIVVCPFAHPSLVRGLAERGFALLEFVNVLAREIEPDEDLRALVPNGWPKGLEVVRVDPGDEAQVRLFIDVSTSGFRPEGAPIAPALLEVSRRVVAYPRCDSFLALVDGEPAGAGSVEVHPDGAALFGVSVLPRFRERGIQQALIVRRLERARELGCLLACISASPGIPTERNAMRLGFFMAYSKGILARRSEGSPGSR</sequence>
<protein>
    <submittedName>
        <fullName evidence="2">Acetyltransferase</fullName>
        <ecNumber evidence="2">2.3.1.-</ecNumber>
    </submittedName>
</protein>